<dbReference type="GO" id="GO:0048015">
    <property type="term" value="P:phosphatidylinositol-mediated signaling"/>
    <property type="evidence" value="ECO:0007669"/>
    <property type="project" value="TreeGrafter"/>
</dbReference>
<dbReference type="EC" id="3.1.4.11" evidence="1"/>
<evidence type="ECO:0000256" key="3">
    <source>
        <dbReference type="ARBA" id="ARBA00022963"/>
    </source>
</evidence>
<dbReference type="GO" id="GO:0004435">
    <property type="term" value="F:phosphatidylinositol-4,5-bisphosphate phospholipase C activity"/>
    <property type="evidence" value="ECO:0007669"/>
    <property type="project" value="UniProtKB-EC"/>
</dbReference>
<dbReference type="EMBL" id="CAXITT010001921">
    <property type="protein sequence ID" value="CAL1548854.1"/>
    <property type="molecule type" value="Genomic_DNA"/>
</dbReference>
<dbReference type="GO" id="GO:0016042">
    <property type="term" value="P:lipid catabolic process"/>
    <property type="evidence" value="ECO:0007669"/>
    <property type="project" value="UniProtKB-KW"/>
</dbReference>
<comment type="caution">
    <text evidence="6">The sequence shown here is derived from an EMBL/GenBank/DDBJ whole genome shotgun (WGS) entry which is preliminary data.</text>
</comment>
<name>A0AAV2IVD6_LYMST</name>
<feature type="domain" description="Phosphatidylinositol-specific phospholipase C X" evidence="5">
    <location>
        <begin position="2"/>
        <end position="72"/>
    </location>
</feature>
<keyword evidence="4" id="KW-0443">Lipid metabolism</keyword>
<accession>A0AAV2IVD6</accession>
<dbReference type="PROSITE" id="PS50007">
    <property type="entry name" value="PIPLC_X_DOMAIN"/>
    <property type="match status" value="1"/>
</dbReference>
<dbReference type="Pfam" id="PF00388">
    <property type="entry name" value="PI-PLC-X"/>
    <property type="match status" value="1"/>
</dbReference>
<dbReference type="PANTHER" id="PTHR10336:SF36">
    <property type="entry name" value="1-PHOSPHATIDYLINOSITOL 4,5-BISPHOSPHATE PHOSPHODIESTERASE BETA-4"/>
    <property type="match status" value="1"/>
</dbReference>
<dbReference type="InterPro" id="IPR017946">
    <property type="entry name" value="PLC-like_Pdiesterase_TIM-brl"/>
</dbReference>
<dbReference type="GO" id="GO:0051209">
    <property type="term" value="P:release of sequestered calcium ion into cytosol"/>
    <property type="evidence" value="ECO:0007669"/>
    <property type="project" value="TreeGrafter"/>
</dbReference>
<keyword evidence="2" id="KW-0378">Hydrolase</keyword>
<evidence type="ECO:0000256" key="4">
    <source>
        <dbReference type="ARBA" id="ARBA00023098"/>
    </source>
</evidence>
<organism evidence="6 7">
    <name type="scientific">Lymnaea stagnalis</name>
    <name type="common">Great pond snail</name>
    <name type="synonym">Helix stagnalis</name>
    <dbReference type="NCBI Taxonomy" id="6523"/>
    <lineage>
        <taxon>Eukaryota</taxon>
        <taxon>Metazoa</taxon>
        <taxon>Spiralia</taxon>
        <taxon>Lophotrochozoa</taxon>
        <taxon>Mollusca</taxon>
        <taxon>Gastropoda</taxon>
        <taxon>Heterobranchia</taxon>
        <taxon>Euthyneura</taxon>
        <taxon>Panpulmonata</taxon>
        <taxon>Hygrophila</taxon>
        <taxon>Lymnaeoidea</taxon>
        <taxon>Lymnaeidae</taxon>
        <taxon>Lymnaea</taxon>
    </lineage>
</organism>
<reference evidence="6 7" key="1">
    <citation type="submission" date="2024-04" db="EMBL/GenBank/DDBJ databases">
        <authorList>
            <consortium name="Genoscope - CEA"/>
            <person name="William W."/>
        </authorList>
    </citation>
    <scope>NUCLEOTIDE SEQUENCE [LARGE SCALE GENOMIC DNA]</scope>
</reference>
<dbReference type="SMART" id="SM00148">
    <property type="entry name" value="PLCXc"/>
    <property type="match status" value="1"/>
</dbReference>
<evidence type="ECO:0000256" key="1">
    <source>
        <dbReference type="ARBA" id="ARBA00012368"/>
    </source>
</evidence>
<dbReference type="Gene3D" id="3.20.20.190">
    <property type="entry name" value="Phosphatidylinositol (PI) phosphodiesterase"/>
    <property type="match status" value="1"/>
</dbReference>
<sequence length="72" mass="8182">MLSVDCWDGPENDPVIYHGHTLTSKILFRDVIKAINEYAFITSPYPVILSIENHCSLQQQQVMANIMNLTFG</sequence>
<feature type="non-terminal residue" evidence="6">
    <location>
        <position position="72"/>
    </location>
</feature>
<keyword evidence="7" id="KW-1185">Reference proteome</keyword>
<evidence type="ECO:0000259" key="5">
    <source>
        <dbReference type="SMART" id="SM00148"/>
    </source>
</evidence>
<evidence type="ECO:0000256" key="2">
    <source>
        <dbReference type="ARBA" id="ARBA00022801"/>
    </source>
</evidence>
<keyword evidence="3" id="KW-0442">Lipid degradation</keyword>
<gene>
    <name evidence="6" type="ORF">GSLYS_00022171001</name>
</gene>
<dbReference type="Proteomes" id="UP001497497">
    <property type="component" value="Unassembled WGS sequence"/>
</dbReference>
<evidence type="ECO:0000313" key="7">
    <source>
        <dbReference type="Proteomes" id="UP001497497"/>
    </source>
</evidence>
<evidence type="ECO:0000313" key="6">
    <source>
        <dbReference type="EMBL" id="CAL1548854.1"/>
    </source>
</evidence>
<dbReference type="InterPro" id="IPR001192">
    <property type="entry name" value="PI-PLC_fam"/>
</dbReference>
<proteinExistence type="predicted"/>
<dbReference type="SUPFAM" id="SSF51695">
    <property type="entry name" value="PLC-like phosphodiesterases"/>
    <property type="match status" value="1"/>
</dbReference>
<dbReference type="PANTHER" id="PTHR10336">
    <property type="entry name" value="PHOSPHOINOSITIDE-SPECIFIC PHOSPHOLIPASE C FAMILY PROTEIN"/>
    <property type="match status" value="1"/>
</dbReference>
<dbReference type="AlphaFoldDB" id="A0AAV2IVD6"/>
<dbReference type="InterPro" id="IPR000909">
    <property type="entry name" value="PLipase_C_PInositol-sp_X_dom"/>
</dbReference>
<protein>
    <recommendedName>
        <fullName evidence="1">phosphoinositide phospholipase C</fullName>
        <ecNumber evidence="1">3.1.4.11</ecNumber>
    </recommendedName>
</protein>